<proteinExistence type="predicted"/>
<evidence type="ECO:0000313" key="2">
    <source>
        <dbReference type="Proteomes" id="UP000264541"/>
    </source>
</evidence>
<sequence>MRDIIITPLDEAASLVIAADNSGGIGMKPDDIISVPYEVLGYYSTRVALMECMAVGGNPMTVVLQNFCGQEAWNAVISGAHQALNELDIQGVTITGSTESNFELLQSALGAIVIGKKANQVNLKTELDYSNELGVALIGLPLIGDEVIQYKSQVAPLSLFRFLCEHADVEAVIPVGSRGVLFELNQVFPCALLNRRQIHTEVVIEKSSGPSTCFIAVFKKDAIDQIKAMAGSYFHSIRIKSE</sequence>
<dbReference type="AlphaFoldDB" id="A0A372LT69"/>
<protein>
    <submittedName>
        <fullName evidence="1">ATP-binding protein</fullName>
    </submittedName>
</protein>
<organism evidence="1 2">
    <name type="scientific">Peribacillus saganii</name>
    <dbReference type="NCBI Taxonomy" id="2303992"/>
    <lineage>
        <taxon>Bacteria</taxon>
        <taxon>Bacillati</taxon>
        <taxon>Bacillota</taxon>
        <taxon>Bacilli</taxon>
        <taxon>Bacillales</taxon>
        <taxon>Bacillaceae</taxon>
        <taxon>Peribacillus</taxon>
    </lineage>
</organism>
<dbReference type="OrthoDB" id="9805740at2"/>
<keyword evidence="1" id="KW-0547">Nucleotide-binding</keyword>
<name>A0A372LT69_9BACI</name>
<keyword evidence="2" id="KW-1185">Reference proteome</keyword>
<dbReference type="RefSeq" id="WP_117324899.1">
    <property type="nucleotide sequence ID" value="NZ_QVTE01000004.1"/>
</dbReference>
<reference evidence="1 2" key="1">
    <citation type="submission" date="2018-08" db="EMBL/GenBank/DDBJ databases">
        <title>Bacillus chawlae sp. nov., Bacillus glennii sp. nov., and Bacillus saganii sp. nov. Isolated from the Vehicle Assembly Building at Kennedy Space Center where the Viking Spacecraft were Assembled.</title>
        <authorList>
            <person name="Seuylemezian A."/>
            <person name="Vaishampayan P."/>
        </authorList>
    </citation>
    <scope>NUCLEOTIDE SEQUENCE [LARGE SCALE GENOMIC DNA]</scope>
    <source>
        <strain evidence="1 2">V47-23a</strain>
    </source>
</reference>
<accession>A0A372LT69</accession>
<dbReference type="Proteomes" id="UP000264541">
    <property type="component" value="Unassembled WGS sequence"/>
</dbReference>
<evidence type="ECO:0000313" key="1">
    <source>
        <dbReference type="EMBL" id="RFU71415.1"/>
    </source>
</evidence>
<gene>
    <name evidence="1" type="ORF">D0469_01525</name>
</gene>
<keyword evidence="1" id="KW-0067">ATP-binding</keyword>
<dbReference type="GO" id="GO:0005524">
    <property type="term" value="F:ATP binding"/>
    <property type="evidence" value="ECO:0007669"/>
    <property type="project" value="UniProtKB-KW"/>
</dbReference>
<comment type="caution">
    <text evidence="1">The sequence shown here is derived from an EMBL/GenBank/DDBJ whole genome shotgun (WGS) entry which is preliminary data.</text>
</comment>
<dbReference type="EMBL" id="QVTE01000004">
    <property type="protein sequence ID" value="RFU71415.1"/>
    <property type="molecule type" value="Genomic_DNA"/>
</dbReference>